<dbReference type="PANTHER" id="PTHR30328">
    <property type="entry name" value="TRANSCRIPTIONAL REPRESSOR"/>
    <property type="match status" value="1"/>
</dbReference>
<feature type="domain" description="HTH tetR-type" evidence="4">
    <location>
        <begin position="46"/>
        <end position="106"/>
    </location>
</feature>
<evidence type="ECO:0000256" key="2">
    <source>
        <dbReference type="PROSITE-ProRule" id="PRU00335"/>
    </source>
</evidence>
<gene>
    <name evidence="5" type="ORF">RAMLITH_16100</name>
</gene>
<dbReference type="PROSITE" id="PS50977">
    <property type="entry name" value="HTH_TETR_2"/>
    <property type="match status" value="1"/>
</dbReference>
<dbReference type="Pfam" id="PF17938">
    <property type="entry name" value="TetR_C_29"/>
    <property type="match status" value="1"/>
</dbReference>
<comment type="caution">
    <text evidence="5">The sequence shown here is derived from an EMBL/GenBank/DDBJ whole genome shotgun (WGS) entry which is preliminary data.</text>
</comment>
<evidence type="ECO:0000259" key="4">
    <source>
        <dbReference type="PROSITE" id="PS50977"/>
    </source>
</evidence>
<organism evidence="5 6">
    <name type="scientific">Ramlibacter lithotrophicus</name>
    <dbReference type="NCBI Taxonomy" id="2606681"/>
    <lineage>
        <taxon>Bacteria</taxon>
        <taxon>Pseudomonadati</taxon>
        <taxon>Pseudomonadota</taxon>
        <taxon>Betaproteobacteria</taxon>
        <taxon>Burkholderiales</taxon>
        <taxon>Comamonadaceae</taxon>
        <taxon>Ramlibacter</taxon>
    </lineage>
</organism>
<dbReference type="Pfam" id="PF00440">
    <property type="entry name" value="TetR_N"/>
    <property type="match status" value="1"/>
</dbReference>
<dbReference type="Proteomes" id="UP000521868">
    <property type="component" value="Unassembled WGS sequence"/>
</dbReference>
<feature type="compositionally biased region" description="Polar residues" evidence="3">
    <location>
        <begin position="13"/>
        <end position="28"/>
    </location>
</feature>
<evidence type="ECO:0000313" key="6">
    <source>
        <dbReference type="Proteomes" id="UP000521868"/>
    </source>
</evidence>
<name>A0A7X6DHN3_9BURK</name>
<dbReference type="SUPFAM" id="SSF46689">
    <property type="entry name" value="Homeodomain-like"/>
    <property type="match status" value="1"/>
</dbReference>
<dbReference type="AlphaFoldDB" id="A0A7X6DHN3"/>
<dbReference type="InterPro" id="IPR009057">
    <property type="entry name" value="Homeodomain-like_sf"/>
</dbReference>
<dbReference type="InterPro" id="IPR050109">
    <property type="entry name" value="HTH-type_TetR-like_transc_reg"/>
</dbReference>
<dbReference type="Gene3D" id="1.10.357.10">
    <property type="entry name" value="Tetracycline Repressor, domain 2"/>
    <property type="match status" value="1"/>
</dbReference>
<keyword evidence="1 2" id="KW-0238">DNA-binding</keyword>
<evidence type="ECO:0000256" key="3">
    <source>
        <dbReference type="SAM" id="MobiDB-lite"/>
    </source>
</evidence>
<dbReference type="InterPro" id="IPR001647">
    <property type="entry name" value="HTH_TetR"/>
</dbReference>
<dbReference type="PRINTS" id="PR00455">
    <property type="entry name" value="HTHTETR"/>
</dbReference>
<dbReference type="EMBL" id="VTOX01000006">
    <property type="protein sequence ID" value="NKE67347.1"/>
    <property type="molecule type" value="Genomic_DNA"/>
</dbReference>
<feature type="compositionally biased region" description="Low complexity" evidence="3">
    <location>
        <begin position="29"/>
        <end position="40"/>
    </location>
</feature>
<dbReference type="SUPFAM" id="SSF48498">
    <property type="entry name" value="Tetracyclin repressor-like, C-terminal domain"/>
    <property type="match status" value="1"/>
</dbReference>
<dbReference type="PANTHER" id="PTHR30328:SF54">
    <property type="entry name" value="HTH-TYPE TRANSCRIPTIONAL REPRESSOR SCO4008"/>
    <property type="match status" value="1"/>
</dbReference>
<keyword evidence="6" id="KW-1185">Reference proteome</keyword>
<protein>
    <submittedName>
        <fullName evidence="5">TetR/AcrR family transcriptional regulator</fullName>
    </submittedName>
</protein>
<evidence type="ECO:0000313" key="5">
    <source>
        <dbReference type="EMBL" id="NKE67347.1"/>
    </source>
</evidence>
<dbReference type="InterPro" id="IPR041474">
    <property type="entry name" value="NicS_C"/>
</dbReference>
<feature type="region of interest" description="Disordered" evidence="3">
    <location>
        <begin position="13"/>
        <end position="46"/>
    </location>
</feature>
<accession>A0A7X6DHN3</accession>
<proteinExistence type="predicted"/>
<reference evidence="5 6" key="1">
    <citation type="journal article" date="2020" name="Nature">
        <title>Bacterial chemolithoautotrophy via manganese oxidation.</title>
        <authorList>
            <person name="Yu H."/>
            <person name="Leadbetter J.R."/>
        </authorList>
    </citation>
    <scope>NUCLEOTIDE SEQUENCE [LARGE SCALE GENOMIC DNA]</scope>
    <source>
        <strain evidence="5 6">RBP-1</strain>
    </source>
</reference>
<evidence type="ECO:0000256" key="1">
    <source>
        <dbReference type="ARBA" id="ARBA00023125"/>
    </source>
</evidence>
<feature type="DNA-binding region" description="H-T-H motif" evidence="2">
    <location>
        <begin position="69"/>
        <end position="88"/>
    </location>
</feature>
<dbReference type="GO" id="GO:0003677">
    <property type="term" value="F:DNA binding"/>
    <property type="evidence" value="ECO:0007669"/>
    <property type="project" value="UniProtKB-UniRule"/>
</dbReference>
<sequence length="248" mass="27154">MEGEVSLIVSTGWLTGNQSDPHSTVTKTARSPSPVRAAPAPRRDPAASREALMTAAVAQFARKGFEGARVDEIAAGAGLNKQLVYHYFGSKQGLYLAALESVYVQIREKERRLSLGELDPVEAMAQLVGFSFDYLLEHPEFIALLADENRNKGEHILGSEKLRRMHTPFLDMLDATLAKGVEQGVFRADFDAVNVYISMAGISYFFFSNNHTLSAIFGRKLGSRAALAARRRHVIAFTLNALRPEGAG</sequence>
<dbReference type="InterPro" id="IPR036271">
    <property type="entry name" value="Tet_transcr_reg_TetR-rel_C_sf"/>
</dbReference>